<dbReference type="EMBL" id="JAYMYQ010000004">
    <property type="protein sequence ID" value="KAK7339182.1"/>
    <property type="molecule type" value="Genomic_DNA"/>
</dbReference>
<sequence>MHDYTLIRYQPLPVFPDQKEFESFPWAFLLSLQSNLPCCQDNHAHIESDTYATEHGHDPYVAYPKTHGVLQYMSRF</sequence>
<dbReference type="AlphaFoldDB" id="A0AAN9QKV6"/>
<proteinExistence type="predicted"/>
<keyword evidence="2" id="KW-1185">Reference proteome</keyword>
<comment type="caution">
    <text evidence="1">The sequence shown here is derived from an EMBL/GenBank/DDBJ whole genome shotgun (WGS) entry which is preliminary data.</text>
</comment>
<evidence type="ECO:0000313" key="2">
    <source>
        <dbReference type="Proteomes" id="UP001367508"/>
    </source>
</evidence>
<reference evidence="1 2" key="1">
    <citation type="submission" date="2024-01" db="EMBL/GenBank/DDBJ databases">
        <title>The genomes of 5 underutilized Papilionoideae crops provide insights into root nodulation and disease resistanc.</title>
        <authorList>
            <person name="Jiang F."/>
        </authorList>
    </citation>
    <scope>NUCLEOTIDE SEQUENCE [LARGE SCALE GENOMIC DNA]</scope>
    <source>
        <strain evidence="1">LVBAO_FW01</strain>
        <tissue evidence="1">Leaves</tissue>
    </source>
</reference>
<name>A0AAN9QKV6_CANGL</name>
<evidence type="ECO:0000313" key="1">
    <source>
        <dbReference type="EMBL" id="KAK7339182.1"/>
    </source>
</evidence>
<protein>
    <submittedName>
        <fullName evidence="1">Uncharacterized protein</fullName>
    </submittedName>
</protein>
<gene>
    <name evidence="1" type="ORF">VNO77_19835</name>
</gene>
<dbReference type="Proteomes" id="UP001367508">
    <property type="component" value="Unassembled WGS sequence"/>
</dbReference>
<accession>A0AAN9QKV6</accession>
<organism evidence="1 2">
    <name type="scientific">Canavalia gladiata</name>
    <name type="common">Sword bean</name>
    <name type="synonym">Dolichos gladiatus</name>
    <dbReference type="NCBI Taxonomy" id="3824"/>
    <lineage>
        <taxon>Eukaryota</taxon>
        <taxon>Viridiplantae</taxon>
        <taxon>Streptophyta</taxon>
        <taxon>Embryophyta</taxon>
        <taxon>Tracheophyta</taxon>
        <taxon>Spermatophyta</taxon>
        <taxon>Magnoliopsida</taxon>
        <taxon>eudicotyledons</taxon>
        <taxon>Gunneridae</taxon>
        <taxon>Pentapetalae</taxon>
        <taxon>rosids</taxon>
        <taxon>fabids</taxon>
        <taxon>Fabales</taxon>
        <taxon>Fabaceae</taxon>
        <taxon>Papilionoideae</taxon>
        <taxon>50 kb inversion clade</taxon>
        <taxon>NPAAA clade</taxon>
        <taxon>indigoferoid/millettioid clade</taxon>
        <taxon>Phaseoleae</taxon>
        <taxon>Canavalia</taxon>
    </lineage>
</organism>